<proteinExistence type="predicted"/>
<dbReference type="Gene3D" id="4.10.60.10">
    <property type="entry name" value="Zinc finger, CCHC-type"/>
    <property type="match status" value="1"/>
</dbReference>
<keyword evidence="1" id="KW-0862">Zinc</keyword>
<dbReference type="SUPFAM" id="SSF57756">
    <property type="entry name" value="Retrovirus zinc finger-like domains"/>
    <property type="match status" value="1"/>
</dbReference>
<name>A0A6L2J8N9_TANCI</name>
<dbReference type="Pfam" id="PF07727">
    <property type="entry name" value="RVT_2"/>
    <property type="match status" value="1"/>
</dbReference>
<dbReference type="InterPro" id="IPR036875">
    <property type="entry name" value="Znf_CCHC_sf"/>
</dbReference>
<reference evidence="5" key="1">
    <citation type="journal article" date="2019" name="Sci. Rep.">
        <title>Draft genome of Tanacetum cinerariifolium, the natural source of mosquito coil.</title>
        <authorList>
            <person name="Yamashiro T."/>
            <person name="Shiraishi A."/>
            <person name="Satake H."/>
            <person name="Nakayama K."/>
        </authorList>
    </citation>
    <scope>NUCLEOTIDE SEQUENCE</scope>
</reference>
<dbReference type="InterPro" id="IPR013103">
    <property type="entry name" value="RVT_2"/>
</dbReference>
<evidence type="ECO:0000259" key="4">
    <source>
        <dbReference type="PROSITE" id="PS50158"/>
    </source>
</evidence>
<sequence length="1257" mass="143403">MEEMDLRWQMAMLTMRARRFLKKTGRKLNGNGNETIGFDKFNVKCYNCHKRGYFARECRASRNQDNKNKESSRRSEPVETSAFTALVSCDSLGGYDWSDQAKERPNYALMAFLSLSSNSEIVDNYKKGLGYENYNAVPPPYIGNFMPPTPDLSFTGLDEFVNKLVVENYKAKYSEEETKVVRKNDDAPIIEEYVLENKEEDVSQSKIEKKKDRHSIAKIEFVKSKQQEKTTRKTVKQGNPQINLQDQGVTDSGCSMHKTGNMSYLTNYEEIDRGYVAFGGNPKGGKITRKEAVNIACYVQNRVLVVKSHNKIPYELLHGRTPILSFIRPFECPVTILNNIDHLGKFDGNADEGFFIGYSLNSKAFRVFNSRTRIVEEILHIRFCESTPNVIGSGPDWLYDIDALTRTINYEPIVAGIQSNSFTGTKASDNAGARKEIEPLKDYILLPLWIADPPFSHDLKSSHNDGSKPSSDDGKKVDEDPRKENECDDQERKIMLTALTIIFNFLSDDEDDGTVADMDNLDTTIQVCPIPTIRIHKDHPLNQVIGDLQSATQTRKMSKNLEEHGKDEKRNKMDEMRIMVRNKARLVTQGYTQEEGIDYDEVFASVAKIEAIRLFLAYASFKDFVVYQIDVKSAFLYGKIEEEVYDEDGEEVDVHMYRPMIGSLMYLTSSRPDIMFVVCAYARYQVNPKVSHLYGVKSILRYLKGQPKLALWYPKDSPFDLVAYTDSDYARASLDRKSTIGGMPNDPHHTSTILQLSSSQPQKTHKPRKPKRKDTQVPQPSGPTDNVIDEAVYKELGNRLVRAATTASSLEAKQNSGNINKTKSKPTPNESSSQGTNLGGGPRCQETMGDTTAQTRFESVSKHSNDSLLARGKTLQSDKDSLTLNELMALCTNLQNNVFDLENIKTTQCNKIDSLKRRVKKLKKKNMSRTHKLNRLYKVGLIARVESSKNEESLGEDASKQGRRIDVIDADEDIILVNDADNEMFDVRDLGGEEDKGKGIMIEEPIKPKKKDQIRLDEEAALKLQAKFDEEDDIQAKIDVDHQLAKRLQEQEQEELYDVKKATLFQQLLEKRRKHFAAKRAKERRNKPPTQAQQKKIMCTYLKNMKGCKLKDLKLKKVSGKKRKESKRRAGTRITKKQNVEDDKKKAELKQLMETILDEEEVAINPPRIIDRKIHKEGKKSYYQIVRADGKSQMYMIFSKMLKSFNREDLEDLYKLKMQQGYKVLEWKLYDSCEAAKGFKNIVGLSEPGSTSTRDIN</sequence>
<accession>A0A6L2J8N9</accession>
<keyword evidence="1" id="KW-0479">Metal-binding</keyword>
<dbReference type="PANTHER" id="PTHR11439">
    <property type="entry name" value="GAG-POL-RELATED RETROTRANSPOSON"/>
    <property type="match status" value="1"/>
</dbReference>
<comment type="caution">
    <text evidence="5">The sequence shown here is derived from an EMBL/GenBank/DDBJ whole genome shotgun (WGS) entry which is preliminary data.</text>
</comment>
<feature type="region of interest" description="Disordered" evidence="3">
    <location>
        <begin position="737"/>
        <end position="789"/>
    </location>
</feature>
<feature type="compositionally biased region" description="Polar residues" evidence="3">
    <location>
        <begin position="806"/>
        <end position="836"/>
    </location>
</feature>
<dbReference type="PANTHER" id="PTHR11439:SF495">
    <property type="entry name" value="REVERSE TRANSCRIPTASE, RNA-DEPENDENT DNA POLYMERASE-RELATED"/>
    <property type="match status" value="1"/>
</dbReference>
<evidence type="ECO:0000256" key="1">
    <source>
        <dbReference type="PROSITE-ProRule" id="PRU00047"/>
    </source>
</evidence>
<gene>
    <name evidence="5" type="ORF">Tci_004885</name>
</gene>
<dbReference type="InterPro" id="IPR057670">
    <property type="entry name" value="SH3_retrovirus"/>
</dbReference>
<dbReference type="GO" id="GO:0008270">
    <property type="term" value="F:zinc ion binding"/>
    <property type="evidence" value="ECO:0007669"/>
    <property type="project" value="UniProtKB-KW"/>
</dbReference>
<dbReference type="PROSITE" id="PS50158">
    <property type="entry name" value="ZF_CCHC"/>
    <property type="match status" value="1"/>
</dbReference>
<feature type="domain" description="CCHC-type" evidence="4">
    <location>
        <begin position="44"/>
        <end position="59"/>
    </location>
</feature>
<dbReference type="Pfam" id="PF25597">
    <property type="entry name" value="SH3_retrovirus"/>
    <property type="match status" value="1"/>
</dbReference>
<organism evidence="5">
    <name type="scientific">Tanacetum cinerariifolium</name>
    <name type="common">Dalmatian daisy</name>
    <name type="synonym">Chrysanthemum cinerariifolium</name>
    <dbReference type="NCBI Taxonomy" id="118510"/>
    <lineage>
        <taxon>Eukaryota</taxon>
        <taxon>Viridiplantae</taxon>
        <taxon>Streptophyta</taxon>
        <taxon>Embryophyta</taxon>
        <taxon>Tracheophyta</taxon>
        <taxon>Spermatophyta</taxon>
        <taxon>Magnoliopsida</taxon>
        <taxon>eudicotyledons</taxon>
        <taxon>Gunneridae</taxon>
        <taxon>Pentapetalae</taxon>
        <taxon>asterids</taxon>
        <taxon>campanulids</taxon>
        <taxon>Asterales</taxon>
        <taxon>Asteraceae</taxon>
        <taxon>Asteroideae</taxon>
        <taxon>Anthemideae</taxon>
        <taxon>Anthemidinae</taxon>
        <taxon>Tanacetum</taxon>
    </lineage>
</organism>
<feature type="compositionally biased region" description="Basic residues" evidence="3">
    <location>
        <begin position="763"/>
        <end position="772"/>
    </location>
</feature>
<feature type="region of interest" description="Disordered" evidence="3">
    <location>
        <begin position="459"/>
        <end position="490"/>
    </location>
</feature>
<feature type="region of interest" description="Disordered" evidence="3">
    <location>
        <begin position="1119"/>
        <end position="1139"/>
    </location>
</feature>
<protein>
    <submittedName>
        <fullName evidence="5">Putative ribonuclease H-like domain-containing protein</fullName>
    </submittedName>
</protein>
<evidence type="ECO:0000256" key="2">
    <source>
        <dbReference type="SAM" id="Coils"/>
    </source>
</evidence>
<feature type="region of interest" description="Disordered" evidence="3">
    <location>
        <begin position="806"/>
        <end position="848"/>
    </location>
</feature>
<keyword evidence="2" id="KW-0175">Coiled coil</keyword>
<evidence type="ECO:0000313" key="5">
    <source>
        <dbReference type="EMBL" id="GEU32907.1"/>
    </source>
</evidence>
<dbReference type="InterPro" id="IPR001878">
    <property type="entry name" value="Znf_CCHC"/>
</dbReference>
<feature type="coiled-coil region" evidence="2">
    <location>
        <begin position="884"/>
        <end position="925"/>
    </location>
</feature>
<evidence type="ECO:0000256" key="3">
    <source>
        <dbReference type="SAM" id="MobiDB-lite"/>
    </source>
</evidence>
<dbReference type="GO" id="GO:0003676">
    <property type="term" value="F:nucleic acid binding"/>
    <property type="evidence" value="ECO:0007669"/>
    <property type="project" value="InterPro"/>
</dbReference>
<feature type="compositionally biased region" description="Polar residues" evidence="3">
    <location>
        <begin position="750"/>
        <end position="762"/>
    </location>
</feature>
<dbReference type="EMBL" id="BKCJ010000406">
    <property type="protein sequence ID" value="GEU32907.1"/>
    <property type="molecule type" value="Genomic_DNA"/>
</dbReference>
<feature type="compositionally biased region" description="Basic residues" evidence="3">
    <location>
        <begin position="1119"/>
        <end position="1136"/>
    </location>
</feature>
<dbReference type="AlphaFoldDB" id="A0A6L2J8N9"/>
<keyword evidence="1" id="KW-0863">Zinc-finger</keyword>